<gene>
    <name evidence="1" type="ORF">ACCO45_009535</name>
</gene>
<sequence>MACRKGITPRPWPSSVLRLFAPTIFKPSHIFTSLLQQADVQRDWPFLWLNVRASCCKSYVEQRALELKVREAISQKMLVDLERSLDLLLGLITYLSWAVEKLSRKAAPERILEPCRDTIV</sequence>
<dbReference type="Proteomes" id="UP001638806">
    <property type="component" value="Unassembled WGS sequence"/>
</dbReference>
<comment type="caution">
    <text evidence="1">The sequence shown here is derived from an EMBL/GenBank/DDBJ whole genome shotgun (WGS) entry which is preliminary data.</text>
</comment>
<reference evidence="1" key="1">
    <citation type="submission" date="2024-12" db="EMBL/GenBank/DDBJ databases">
        <title>Comparative genomics and development of molecular markers within Purpureocillium lilacinum and among Purpureocillium species.</title>
        <authorList>
            <person name="Yeh Z.-Y."/>
            <person name="Ni N.-T."/>
            <person name="Lo P.-H."/>
            <person name="Mushyakhwo K."/>
            <person name="Lin C.-F."/>
            <person name="Nai Y.-S."/>
        </authorList>
    </citation>
    <scope>NUCLEOTIDE SEQUENCE</scope>
    <source>
        <strain evidence="1">NCHU-NPUST-175</strain>
    </source>
</reference>
<evidence type="ECO:0000313" key="1">
    <source>
        <dbReference type="EMBL" id="KAL3956689.1"/>
    </source>
</evidence>
<proteinExistence type="predicted"/>
<dbReference type="EMBL" id="JBGNUJ010000008">
    <property type="protein sequence ID" value="KAL3956689.1"/>
    <property type="molecule type" value="Genomic_DNA"/>
</dbReference>
<name>A0ACC4DK46_PURLI</name>
<protein>
    <submittedName>
        <fullName evidence="1">Uncharacterized protein</fullName>
    </submittedName>
</protein>
<keyword evidence="2" id="KW-1185">Reference proteome</keyword>
<organism evidence="1 2">
    <name type="scientific">Purpureocillium lilacinum</name>
    <name type="common">Paecilomyces lilacinus</name>
    <dbReference type="NCBI Taxonomy" id="33203"/>
    <lineage>
        <taxon>Eukaryota</taxon>
        <taxon>Fungi</taxon>
        <taxon>Dikarya</taxon>
        <taxon>Ascomycota</taxon>
        <taxon>Pezizomycotina</taxon>
        <taxon>Sordariomycetes</taxon>
        <taxon>Hypocreomycetidae</taxon>
        <taxon>Hypocreales</taxon>
        <taxon>Ophiocordycipitaceae</taxon>
        <taxon>Purpureocillium</taxon>
    </lineage>
</organism>
<accession>A0ACC4DK46</accession>
<evidence type="ECO:0000313" key="2">
    <source>
        <dbReference type="Proteomes" id="UP001638806"/>
    </source>
</evidence>